<name>A0A2G9I117_9LAMI</name>
<evidence type="ECO:0000313" key="2">
    <source>
        <dbReference type="EMBL" id="PIN23465.1"/>
    </source>
</evidence>
<evidence type="ECO:0000313" key="1">
    <source>
        <dbReference type="EMBL" id="PIN04253.1"/>
    </source>
</evidence>
<dbReference type="EMBL" id="NKXS01000567">
    <property type="protein sequence ID" value="PIN23465.1"/>
    <property type="molecule type" value="Genomic_DNA"/>
</dbReference>
<sequence>MVMATVKKGKPDSRENVMPAVMAVEENGWASICIFKIMLAL</sequence>
<reference evidence="3" key="2">
    <citation type="journal article" date="2018" name="Gigascience">
        <title>Genome assembly of the Pink Ipe (Handroanthus impetiginosus, Bignoniaceae), a highly valued, ecologically keystone Neotropical timber forest tree.</title>
        <authorList>
            <person name="Silva-Junior O.B."/>
            <person name="Grattapaglia D."/>
            <person name="Novaes E."/>
            <person name="Collevatti R.G."/>
        </authorList>
    </citation>
    <scope>NUCLEOTIDE SEQUENCE [LARGE SCALE GENOMIC DNA]</scope>
    <source>
        <strain evidence="3">cv. UFG-1</strain>
    </source>
</reference>
<gene>
    <name evidence="2" type="ORF">CDL12_03810</name>
    <name evidence="1" type="ORF">CDL12_23213</name>
</gene>
<dbReference type="EMBL" id="NKXS01005228">
    <property type="protein sequence ID" value="PIN04253.1"/>
    <property type="molecule type" value="Genomic_DNA"/>
</dbReference>
<comment type="caution">
    <text evidence="2">The sequence shown here is derived from an EMBL/GenBank/DDBJ whole genome shotgun (WGS) entry which is preliminary data.</text>
</comment>
<dbReference type="AlphaFoldDB" id="A0A2G9I117"/>
<evidence type="ECO:0000313" key="3">
    <source>
        <dbReference type="Proteomes" id="UP000231279"/>
    </source>
</evidence>
<reference evidence="2" key="1">
    <citation type="submission" date="2017-07" db="EMBL/GenBank/DDBJ databases">
        <authorList>
            <person name="Sun Z.S."/>
            <person name="Albrecht U."/>
            <person name="Echele G."/>
            <person name="Lee C.C."/>
        </authorList>
    </citation>
    <scope>NUCLEOTIDE SEQUENCE</scope>
    <source>
        <strain evidence="2">UFG-1</strain>
        <tissue evidence="2">Leaf</tissue>
    </source>
</reference>
<accession>A0A2G9I117</accession>
<dbReference type="Proteomes" id="UP000231279">
    <property type="component" value="Unassembled WGS sequence"/>
</dbReference>
<reference evidence="2" key="3">
    <citation type="journal article" date="2018" name="Gigascience">
        <title>Genome assembly of the pink ipe (Handroanthus impetiginosus, Bignoniaceae), a highly-valued ecologically keystone neotropical timber forest tree.</title>
        <authorList>
            <person name="Silva-Junior O.B."/>
            <person name="Novaes E."/>
            <person name="Grattapaglia D."/>
            <person name="Collevatti R.G."/>
        </authorList>
    </citation>
    <scope>NUCLEOTIDE SEQUENCE [LARGE SCALE GENOMIC DNA]</scope>
    <source>
        <strain evidence="2">UFG-1</strain>
        <tissue evidence="2">Leaf</tissue>
    </source>
</reference>
<keyword evidence="3" id="KW-1185">Reference proteome</keyword>
<organism evidence="2 3">
    <name type="scientific">Handroanthus impetiginosus</name>
    <dbReference type="NCBI Taxonomy" id="429701"/>
    <lineage>
        <taxon>Eukaryota</taxon>
        <taxon>Viridiplantae</taxon>
        <taxon>Streptophyta</taxon>
        <taxon>Embryophyta</taxon>
        <taxon>Tracheophyta</taxon>
        <taxon>Spermatophyta</taxon>
        <taxon>Magnoliopsida</taxon>
        <taxon>eudicotyledons</taxon>
        <taxon>Gunneridae</taxon>
        <taxon>Pentapetalae</taxon>
        <taxon>asterids</taxon>
        <taxon>lamiids</taxon>
        <taxon>Lamiales</taxon>
        <taxon>Bignoniaceae</taxon>
        <taxon>Crescentiina</taxon>
        <taxon>Tabebuia alliance</taxon>
        <taxon>Handroanthus</taxon>
    </lineage>
</organism>
<protein>
    <submittedName>
        <fullName evidence="2">Uncharacterized protein</fullName>
    </submittedName>
</protein>
<proteinExistence type="predicted"/>